<sequence>MTGNYSSQAVKEELLEALRSDILRMTPTTLRTETALFSVVLSTGSYDRNIPVYSSFLATMSVLEKYHITVPQPLMAEEIDSIVVYVNDSTLYEKYGSSAEAFPSDEYLKSQYKDGSTITITDKAEITRLLPMLIMVDDEQQNLGLLETANDLNFSVYATDAAGGWVRNFMLRPEFASEVTVGMALSPAACAA</sequence>
<dbReference type="AlphaFoldDB" id="A0A644ZUR6"/>
<organism evidence="1">
    <name type="scientific">bioreactor metagenome</name>
    <dbReference type="NCBI Taxonomy" id="1076179"/>
    <lineage>
        <taxon>unclassified sequences</taxon>
        <taxon>metagenomes</taxon>
        <taxon>ecological metagenomes</taxon>
    </lineage>
</organism>
<gene>
    <name evidence="1" type="ORF">SDC9_91314</name>
</gene>
<accession>A0A644ZUR6</accession>
<proteinExistence type="predicted"/>
<reference evidence="1" key="1">
    <citation type="submission" date="2019-08" db="EMBL/GenBank/DDBJ databases">
        <authorList>
            <person name="Kucharzyk K."/>
            <person name="Murdoch R.W."/>
            <person name="Higgins S."/>
            <person name="Loffler F."/>
        </authorList>
    </citation>
    <scope>NUCLEOTIDE SEQUENCE</scope>
</reference>
<comment type="caution">
    <text evidence="1">The sequence shown here is derived from an EMBL/GenBank/DDBJ whole genome shotgun (WGS) entry which is preliminary data.</text>
</comment>
<name>A0A644ZUR6_9ZZZZ</name>
<dbReference type="EMBL" id="VSSQ01010554">
    <property type="protein sequence ID" value="MPM44635.1"/>
    <property type="molecule type" value="Genomic_DNA"/>
</dbReference>
<evidence type="ECO:0000313" key="1">
    <source>
        <dbReference type="EMBL" id="MPM44635.1"/>
    </source>
</evidence>
<protein>
    <submittedName>
        <fullName evidence="1">Uncharacterized protein</fullName>
    </submittedName>
</protein>